<feature type="region of interest" description="Disordered" evidence="1">
    <location>
        <begin position="887"/>
        <end position="914"/>
    </location>
</feature>
<dbReference type="PANTHER" id="PTHR28597:SF1">
    <property type="entry name" value="VOLTAGE-DEPENDENT CALCIUM CHANNEL BETA SUBUNIT-ASSOCIATED REGULATORY PROTEIN"/>
    <property type="match status" value="1"/>
</dbReference>
<feature type="compositionally biased region" description="Basic and acidic residues" evidence="1">
    <location>
        <begin position="1135"/>
        <end position="1153"/>
    </location>
</feature>
<dbReference type="EMBL" id="JBAMIC010000011">
    <property type="protein sequence ID" value="KAK7100302.1"/>
    <property type="molecule type" value="Genomic_DNA"/>
</dbReference>
<feature type="compositionally biased region" description="Gly residues" evidence="1">
    <location>
        <begin position="904"/>
        <end position="914"/>
    </location>
</feature>
<feature type="region of interest" description="Disordered" evidence="1">
    <location>
        <begin position="119"/>
        <end position="480"/>
    </location>
</feature>
<feature type="compositionally biased region" description="Polar residues" evidence="1">
    <location>
        <begin position="20"/>
        <end position="34"/>
    </location>
</feature>
<feature type="compositionally biased region" description="Low complexity" evidence="1">
    <location>
        <begin position="346"/>
        <end position="365"/>
    </location>
</feature>
<dbReference type="GO" id="GO:0030141">
    <property type="term" value="C:secretory granule"/>
    <property type="evidence" value="ECO:0007669"/>
    <property type="project" value="TreeGrafter"/>
</dbReference>
<feature type="compositionally biased region" description="Low complexity" evidence="1">
    <location>
        <begin position="432"/>
        <end position="441"/>
    </location>
</feature>
<feature type="compositionally biased region" description="Low complexity" evidence="1">
    <location>
        <begin position="815"/>
        <end position="834"/>
    </location>
</feature>
<feature type="region of interest" description="Disordered" evidence="1">
    <location>
        <begin position="1088"/>
        <end position="1185"/>
    </location>
</feature>
<dbReference type="GO" id="GO:0044325">
    <property type="term" value="F:transmembrane transporter binding"/>
    <property type="evidence" value="ECO:0007669"/>
    <property type="project" value="InterPro"/>
</dbReference>
<feature type="compositionally biased region" description="Gly residues" evidence="1">
    <location>
        <begin position="1100"/>
        <end position="1116"/>
    </location>
</feature>
<feature type="region of interest" description="Disordered" evidence="1">
    <location>
        <begin position="795"/>
        <end position="861"/>
    </location>
</feature>
<feature type="region of interest" description="Disordered" evidence="1">
    <location>
        <begin position="1"/>
        <end position="88"/>
    </location>
</feature>
<feature type="compositionally biased region" description="Low complexity" evidence="1">
    <location>
        <begin position="292"/>
        <end position="309"/>
    </location>
</feature>
<feature type="compositionally biased region" description="Basic residues" evidence="1">
    <location>
        <begin position="1119"/>
        <end position="1134"/>
    </location>
</feature>
<dbReference type="Proteomes" id="UP001374579">
    <property type="component" value="Unassembled WGS sequence"/>
</dbReference>
<feature type="compositionally biased region" description="Low complexity" evidence="1">
    <location>
        <begin position="1156"/>
        <end position="1172"/>
    </location>
</feature>
<keyword evidence="3" id="KW-1185">Reference proteome</keyword>
<dbReference type="InterPro" id="IPR037658">
    <property type="entry name" value="CBARP"/>
</dbReference>
<dbReference type="PANTHER" id="PTHR28597">
    <property type="entry name" value="VOLTAGE-DEPENDENT CALCIUM CHANNEL BETA SUBUNIT-ASSOCIATED REGULATORY PROTEIN"/>
    <property type="match status" value="1"/>
</dbReference>
<evidence type="ECO:0000313" key="3">
    <source>
        <dbReference type="Proteomes" id="UP001374579"/>
    </source>
</evidence>
<evidence type="ECO:0000313" key="2">
    <source>
        <dbReference type="EMBL" id="KAK7100302.1"/>
    </source>
</evidence>
<gene>
    <name evidence="2" type="ORF">V1264_023280</name>
</gene>
<feature type="compositionally biased region" description="Gly residues" evidence="1">
    <location>
        <begin position="946"/>
        <end position="958"/>
    </location>
</feature>
<feature type="compositionally biased region" description="Basic and acidic residues" evidence="1">
    <location>
        <begin position="1017"/>
        <end position="1026"/>
    </location>
</feature>
<comment type="caution">
    <text evidence="2">The sequence shown here is derived from an EMBL/GenBank/DDBJ whole genome shotgun (WGS) entry which is preliminary data.</text>
</comment>
<name>A0AAN9B7N7_9CAEN</name>
<feature type="region of interest" description="Disordered" evidence="1">
    <location>
        <begin position="593"/>
        <end position="748"/>
    </location>
</feature>
<sequence>MTSSRPSPLQGSAAALPRQHSITVGPTNSKTTPNPTRPWPLLGLTVNTGTRNTPRRPSPLLGSAELSRQYSFGAGPPNSAPCRRPSPLLGSVASEVAFRYSLDERLKILRQETEKSFPLMNTAGSANSSSNSLSSHCRPPPHSPEKSPRLGSRAGSRRSSQDTTLTVSSPYELAVGVGGVSKMRLSPSPPRCQRGGGDRWRRTPSASPSPPGEPVHRQINVEVHYHQHGDENQGLSSTSVHEAGPHYHLPLPLHDNGNHHHQQQQQQQQHGAPAPSTTSSNSSRKQPPPPIQQQQHGAPAPSSTCSTSSRKQPPPPQQQQQQQHGAPAPSTTSSSSSRKQPPPPTQQQQHGAPAPSTTSSSSSRKQPPPPTQQQQHGAPAPSSTSSTSSRKQPPPPQQQHSLSSHDLKPPDPRCSPSGSSTSIHSHHEKLSQHSPGPSQQQQHHDPVRQQQQDTMKQHSVPVHVQRTQSYQKKAASHSLELVGSRRRAPIDRKVKSYEDVADYDVLQITEFSRGPFYNTDFDVISELSSPTSSKVRYNDTGSLEELQEETPGEPSCLALEALLPPDDSDTSTVNGGNHRNREIWRLRATLEEEEECSDTIRMEDMTSPDDSPDREQIHTTSFESTVPSDACASDQRDSGIQWERKVQECVQPPQPDDEGCDREGGRGGGAGGGRNRERGGEGGGGGGCLERRGSHPPPPQHPHHQHHHRHAPHPASFDVNVGGGGAGGGASSGGGGGGGGGGGAQLLHPNYENRRQSYRSLLGGRLAKSPAGGGGGGGPIGGAAAILGGPISADNSFDSVETDGDVSDTSRHEVTTTSFESTTTTDNTDSTTESQHSRLRQMKHDSGYKSLETQQSGVREAGEVAEVVGGLAEEPMLERVESLENYEREVPPRQDMARRSSNGHGHGGGGCGGGGGVRGGGAGAWGHDSGRGGLCGNHGGNGGGHSNGGGGHGNGGSHGNDAAAVAGGRRNSNAMHFERRAGRTASKKRREYSRDRQIIHFSSSLQESDTLSRSHPHSSDSFDDTGHRRHQQQQHHSAPPTSKRSVFTRFFSHGHWREPREKYMVRDYSIDEKTNQIFNEFLRTDSSTEISSAASEREGGSGGGCGGGGGGSGGGSRLTLRRSPRPQHRPRLQRKHTEPVYRFDDRRRDRLAPEMRSTSLGSDSSASSVRRLSPQDSIEEEYEEELSEAEKHWKRTQLPPMMELGDGGDVIVSSEVRGGAGGNEGKSVLFSSKAVHDIPIIKLPEEEVQEAL</sequence>
<feature type="compositionally biased region" description="Polar residues" evidence="1">
    <location>
        <begin position="618"/>
        <end position="627"/>
    </location>
</feature>
<evidence type="ECO:0000256" key="1">
    <source>
        <dbReference type="SAM" id="MobiDB-lite"/>
    </source>
</evidence>
<feature type="compositionally biased region" description="Low complexity" evidence="1">
    <location>
        <begin position="372"/>
        <end position="391"/>
    </location>
</feature>
<proteinExistence type="predicted"/>
<feature type="region of interest" description="Disordered" evidence="1">
    <location>
        <begin position="946"/>
        <end position="1045"/>
    </location>
</feature>
<organism evidence="2 3">
    <name type="scientific">Littorina saxatilis</name>
    <dbReference type="NCBI Taxonomy" id="31220"/>
    <lineage>
        <taxon>Eukaryota</taxon>
        <taxon>Metazoa</taxon>
        <taxon>Spiralia</taxon>
        <taxon>Lophotrochozoa</taxon>
        <taxon>Mollusca</taxon>
        <taxon>Gastropoda</taxon>
        <taxon>Caenogastropoda</taxon>
        <taxon>Littorinimorpha</taxon>
        <taxon>Littorinoidea</taxon>
        <taxon>Littorinidae</taxon>
        <taxon>Littorina</taxon>
    </lineage>
</organism>
<feature type="compositionally biased region" description="Basic residues" evidence="1">
    <location>
        <begin position="701"/>
        <end position="712"/>
    </location>
</feature>
<feature type="compositionally biased region" description="Polar residues" evidence="1">
    <location>
        <begin position="1"/>
        <end position="10"/>
    </location>
</feature>
<dbReference type="GO" id="GO:0045955">
    <property type="term" value="P:negative regulation of calcium ion-dependent exocytosis"/>
    <property type="evidence" value="ECO:0007669"/>
    <property type="project" value="TreeGrafter"/>
</dbReference>
<reference evidence="2 3" key="1">
    <citation type="submission" date="2024-02" db="EMBL/GenBank/DDBJ databases">
        <title>Chromosome-scale genome assembly of the rough periwinkle Littorina saxatilis.</title>
        <authorList>
            <person name="De Jode A."/>
            <person name="Faria R."/>
            <person name="Formenti G."/>
            <person name="Sims Y."/>
            <person name="Smith T.P."/>
            <person name="Tracey A."/>
            <person name="Wood J.M.D."/>
            <person name="Zagrodzka Z.B."/>
            <person name="Johannesson K."/>
            <person name="Butlin R.K."/>
            <person name="Leder E.H."/>
        </authorList>
    </citation>
    <scope>NUCLEOTIDE SEQUENCE [LARGE SCALE GENOMIC DNA]</scope>
    <source>
        <strain evidence="2">Snail1</strain>
        <tissue evidence="2">Muscle</tissue>
    </source>
</reference>
<feature type="compositionally biased region" description="Basic and acidic residues" evidence="1">
    <location>
        <begin position="887"/>
        <end position="898"/>
    </location>
</feature>
<dbReference type="AlphaFoldDB" id="A0AAN9B7N7"/>
<feature type="compositionally biased region" description="Low complexity" evidence="1">
    <location>
        <begin position="263"/>
        <end position="283"/>
    </location>
</feature>
<feature type="compositionally biased region" description="Polar residues" evidence="1">
    <location>
        <begin position="1000"/>
        <end position="1013"/>
    </location>
</feature>
<feature type="compositionally biased region" description="Gly residues" evidence="1">
    <location>
        <begin position="721"/>
        <end position="744"/>
    </location>
</feature>
<dbReference type="GO" id="GO:0005886">
    <property type="term" value="C:plasma membrane"/>
    <property type="evidence" value="ECO:0007669"/>
    <property type="project" value="TreeGrafter"/>
</dbReference>
<feature type="compositionally biased region" description="Low complexity" evidence="1">
    <location>
        <begin position="318"/>
        <end position="339"/>
    </location>
</feature>
<protein>
    <submittedName>
        <fullName evidence="2">Uncharacterized protein</fullName>
    </submittedName>
</protein>
<accession>A0AAN9B7N7</accession>
<feature type="compositionally biased region" description="Basic and acidic residues" evidence="1">
    <location>
        <begin position="634"/>
        <end position="647"/>
    </location>
</feature>
<feature type="compositionally biased region" description="Low complexity" evidence="1">
    <location>
        <begin position="149"/>
        <end position="158"/>
    </location>
</feature>
<feature type="compositionally biased region" description="Low complexity" evidence="1">
    <location>
        <begin position="125"/>
        <end position="135"/>
    </location>
</feature>